<reference evidence="1 2" key="1">
    <citation type="submission" date="2016-09" db="EMBL/GenBank/DDBJ databases">
        <title>Serratia marcescens MSU-97 and epiphytic antimycotic-producing bacteria.</title>
        <authorList>
            <person name="Matilla M.A."/>
        </authorList>
    </citation>
    <scope>NUCLEOTIDE SEQUENCE [LARGE SCALE GENOMIC DNA]</scope>
    <source>
        <strain evidence="1 2">MSU-97</strain>
    </source>
</reference>
<evidence type="ECO:0000313" key="2">
    <source>
        <dbReference type="Proteomes" id="UP000185770"/>
    </source>
</evidence>
<proteinExistence type="predicted"/>
<protein>
    <submittedName>
        <fullName evidence="1">Uncharacterized protein</fullName>
    </submittedName>
</protein>
<comment type="caution">
    <text evidence="1">The sequence shown here is derived from an EMBL/GenBank/DDBJ whole genome shotgun (WGS) entry which is preliminary data.</text>
</comment>
<sequence>MLPPSSEGGNKLTPLLQGGSPFYLLKHFQCERQFEDLLFFQSIIPMALGAEVSFKDIKGTLCPVIQSLN</sequence>
<dbReference type="AlphaFoldDB" id="A0A1Q4NUM3"/>
<dbReference type="EMBL" id="MJAO01000033">
    <property type="protein sequence ID" value="OKB64576.1"/>
    <property type="molecule type" value="Genomic_DNA"/>
</dbReference>
<organism evidence="1 2">
    <name type="scientific">Serratia marcescens</name>
    <dbReference type="NCBI Taxonomy" id="615"/>
    <lineage>
        <taxon>Bacteria</taxon>
        <taxon>Pseudomonadati</taxon>
        <taxon>Pseudomonadota</taxon>
        <taxon>Gammaproteobacteria</taxon>
        <taxon>Enterobacterales</taxon>
        <taxon>Yersiniaceae</taxon>
        <taxon>Serratia</taxon>
    </lineage>
</organism>
<name>A0A1Q4NUM3_SERMA</name>
<gene>
    <name evidence="1" type="ORF">BHU62_21850</name>
</gene>
<evidence type="ECO:0000313" key="1">
    <source>
        <dbReference type="EMBL" id="OKB64576.1"/>
    </source>
</evidence>
<dbReference type="Proteomes" id="UP000185770">
    <property type="component" value="Unassembled WGS sequence"/>
</dbReference>
<accession>A0A1Q4NUM3</accession>